<evidence type="ECO:0000256" key="6">
    <source>
        <dbReference type="ARBA" id="ARBA00022840"/>
    </source>
</evidence>
<dbReference type="Proteomes" id="UP001597213">
    <property type="component" value="Unassembled WGS sequence"/>
</dbReference>
<sequence>MKFVISGTGTDIGKTVLAAGLCRMLGADYWKPLQTGVLAATEDAPEDAPETAGGDAATVARLSGARIWPGAHVLPQPLSPHRAAELAGVDIDLPRLRAIPPSPRLIIEGAGGVLVPVTRQLLFADLFAQWGLPVVLAATTGLGTISHSLTAIEALRARGVPILGVAFIGAEDEDNVATIGQIGRVRVLGRLPRLAPLTPESLERAMTAHFDAGDFE</sequence>
<dbReference type="EC" id="6.3.3.3" evidence="9"/>
<comment type="similarity">
    <text evidence="9">Belongs to the dethiobiotin synthetase family.</text>
</comment>
<proteinExistence type="inferred from homology"/>
<dbReference type="PIRSF" id="PIRSF006755">
    <property type="entry name" value="DTB_synth"/>
    <property type="match status" value="1"/>
</dbReference>
<feature type="binding site" evidence="9">
    <location>
        <begin position="108"/>
        <end position="111"/>
    </location>
    <ligand>
        <name>ATP</name>
        <dbReference type="ChEBI" id="CHEBI:30616"/>
    </ligand>
</feature>
<comment type="catalytic activity">
    <reaction evidence="8">
        <text>(7R,8S)-8-amino-7-(carboxyamino)nonanoate + ATP = (4R,5S)-dethiobiotin + ADP + phosphate + H(+)</text>
        <dbReference type="Rhea" id="RHEA:63684"/>
        <dbReference type="ChEBI" id="CHEBI:15378"/>
        <dbReference type="ChEBI" id="CHEBI:30616"/>
        <dbReference type="ChEBI" id="CHEBI:43474"/>
        <dbReference type="ChEBI" id="CHEBI:149470"/>
        <dbReference type="ChEBI" id="CHEBI:149473"/>
        <dbReference type="ChEBI" id="CHEBI:456216"/>
    </reaction>
</comment>
<feature type="binding site" evidence="9">
    <location>
        <begin position="11"/>
        <end position="16"/>
    </location>
    <ligand>
        <name>ATP</name>
        <dbReference type="ChEBI" id="CHEBI:30616"/>
    </ligand>
</feature>
<feature type="binding site" evidence="9">
    <location>
        <position position="15"/>
    </location>
    <ligand>
        <name>Mg(2+)</name>
        <dbReference type="ChEBI" id="CHEBI:18420"/>
    </ligand>
</feature>
<keyword evidence="3 9" id="KW-0479">Metal-binding</keyword>
<dbReference type="InterPro" id="IPR027417">
    <property type="entry name" value="P-loop_NTPase"/>
</dbReference>
<dbReference type="HAMAP" id="MF_00336">
    <property type="entry name" value="BioD"/>
    <property type="match status" value="1"/>
</dbReference>
<evidence type="ECO:0000256" key="4">
    <source>
        <dbReference type="ARBA" id="ARBA00022741"/>
    </source>
</evidence>
<keyword evidence="11" id="KW-1185">Reference proteome</keyword>
<dbReference type="PANTHER" id="PTHR43210:SF2">
    <property type="entry name" value="ATP-DEPENDENT DETHIOBIOTIN SYNTHETASE BIOD 2"/>
    <property type="match status" value="1"/>
</dbReference>
<keyword evidence="4 9" id="KW-0547">Nucleotide-binding</keyword>
<evidence type="ECO:0000313" key="10">
    <source>
        <dbReference type="EMBL" id="MFD1883735.1"/>
    </source>
</evidence>
<evidence type="ECO:0000256" key="8">
    <source>
        <dbReference type="ARBA" id="ARBA00047386"/>
    </source>
</evidence>
<comment type="caution">
    <text evidence="9">Lacks conserved residue(s) required for the propagation of feature annotation.</text>
</comment>
<keyword evidence="6 9" id="KW-0067">ATP-binding</keyword>
<evidence type="ECO:0000313" key="11">
    <source>
        <dbReference type="Proteomes" id="UP001597213"/>
    </source>
</evidence>
<dbReference type="RefSeq" id="WP_379145308.1">
    <property type="nucleotide sequence ID" value="NZ_JBHUEN010000053.1"/>
</dbReference>
<evidence type="ECO:0000256" key="2">
    <source>
        <dbReference type="ARBA" id="ARBA00022598"/>
    </source>
</evidence>
<dbReference type="GO" id="GO:0004141">
    <property type="term" value="F:dethiobiotin synthase activity"/>
    <property type="evidence" value="ECO:0007669"/>
    <property type="project" value="UniProtKB-EC"/>
</dbReference>
<organism evidence="10 11">
    <name type="scientific">Paracoccus pacificus</name>
    <dbReference type="NCBI Taxonomy" id="1463598"/>
    <lineage>
        <taxon>Bacteria</taxon>
        <taxon>Pseudomonadati</taxon>
        <taxon>Pseudomonadota</taxon>
        <taxon>Alphaproteobacteria</taxon>
        <taxon>Rhodobacterales</taxon>
        <taxon>Paracoccaceae</taxon>
        <taxon>Paracoccus</taxon>
    </lineage>
</organism>
<comment type="caution">
    <text evidence="10">The sequence shown here is derived from an EMBL/GenBank/DDBJ whole genome shotgun (WGS) entry which is preliminary data.</text>
</comment>
<comment type="subunit">
    <text evidence="9">Homodimer.</text>
</comment>
<feature type="binding site" evidence="9">
    <location>
        <position position="55"/>
    </location>
    <ligand>
        <name>ATP</name>
        <dbReference type="ChEBI" id="CHEBI:30616"/>
    </ligand>
</feature>
<keyword evidence="5 9" id="KW-0093">Biotin biosynthesis</keyword>
<dbReference type="InterPro" id="IPR004472">
    <property type="entry name" value="DTB_synth_BioD"/>
</dbReference>
<evidence type="ECO:0000256" key="3">
    <source>
        <dbReference type="ARBA" id="ARBA00022723"/>
    </source>
</evidence>
<reference evidence="11" key="1">
    <citation type="journal article" date="2019" name="Int. J. Syst. Evol. Microbiol.">
        <title>The Global Catalogue of Microorganisms (GCM) 10K type strain sequencing project: providing services to taxonomists for standard genome sequencing and annotation.</title>
        <authorList>
            <consortium name="The Broad Institute Genomics Platform"/>
            <consortium name="The Broad Institute Genome Sequencing Center for Infectious Disease"/>
            <person name="Wu L."/>
            <person name="Ma J."/>
        </authorList>
    </citation>
    <scope>NUCLEOTIDE SEQUENCE [LARGE SCALE GENOMIC DNA]</scope>
    <source>
        <strain evidence="11">CCUG 56029</strain>
    </source>
</reference>
<name>A0ABW4RCB2_9RHOB</name>
<accession>A0ABW4RCB2</accession>
<comment type="subcellular location">
    <subcellularLocation>
        <location evidence="9">Cytoplasm</location>
    </subcellularLocation>
</comment>
<feature type="active site" evidence="9">
    <location>
        <position position="31"/>
    </location>
</feature>
<dbReference type="SUPFAM" id="SSF52540">
    <property type="entry name" value="P-loop containing nucleoside triphosphate hydrolases"/>
    <property type="match status" value="1"/>
</dbReference>
<evidence type="ECO:0000256" key="7">
    <source>
        <dbReference type="ARBA" id="ARBA00022842"/>
    </source>
</evidence>
<gene>
    <name evidence="9 10" type="primary">bioD</name>
    <name evidence="10" type="ORF">ACFSCT_18655</name>
</gene>
<comment type="cofactor">
    <cofactor evidence="9">
        <name>Mg(2+)</name>
        <dbReference type="ChEBI" id="CHEBI:18420"/>
    </cofactor>
</comment>
<feature type="binding site" evidence="9">
    <location>
        <begin position="192"/>
        <end position="194"/>
    </location>
    <ligand>
        <name>ATP</name>
        <dbReference type="ChEBI" id="CHEBI:30616"/>
    </ligand>
</feature>
<feature type="binding site" evidence="9">
    <location>
        <position position="35"/>
    </location>
    <ligand>
        <name>substrate</name>
    </ligand>
</feature>
<dbReference type="Pfam" id="PF13500">
    <property type="entry name" value="AAA_26"/>
    <property type="match status" value="1"/>
</dbReference>
<protein>
    <recommendedName>
        <fullName evidence="9">ATP-dependent dethiobiotin synthetase BioD</fullName>
        <ecNumber evidence="9">6.3.3.3</ecNumber>
    </recommendedName>
    <alternativeName>
        <fullName evidence="9">DTB synthetase</fullName>
        <shortName evidence="9">DTBS</shortName>
    </alternativeName>
    <alternativeName>
        <fullName evidence="9">Dethiobiotin synthase</fullName>
    </alternativeName>
</protein>
<keyword evidence="2 9" id="KW-0436">Ligase</keyword>
<evidence type="ECO:0000256" key="1">
    <source>
        <dbReference type="ARBA" id="ARBA00022490"/>
    </source>
</evidence>
<comment type="pathway">
    <text evidence="9">Cofactor biosynthesis; biotin biosynthesis; biotin from 7,8-diaminononanoate: step 1/2.</text>
</comment>
<evidence type="ECO:0000256" key="5">
    <source>
        <dbReference type="ARBA" id="ARBA00022756"/>
    </source>
</evidence>
<dbReference type="CDD" id="cd03109">
    <property type="entry name" value="DTBS"/>
    <property type="match status" value="1"/>
</dbReference>
<dbReference type="Gene3D" id="3.40.50.300">
    <property type="entry name" value="P-loop containing nucleotide triphosphate hydrolases"/>
    <property type="match status" value="1"/>
</dbReference>
<feature type="binding site" evidence="9">
    <location>
        <position position="108"/>
    </location>
    <ligand>
        <name>Mg(2+)</name>
        <dbReference type="ChEBI" id="CHEBI:18420"/>
    </ligand>
</feature>
<dbReference type="NCBIfam" id="TIGR00347">
    <property type="entry name" value="bioD"/>
    <property type="match status" value="1"/>
</dbReference>
<keyword evidence="1 9" id="KW-0963">Cytoplasm</keyword>
<evidence type="ECO:0000256" key="9">
    <source>
        <dbReference type="HAMAP-Rule" id="MF_00336"/>
    </source>
</evidence>
<dbReference type="PANTHER" id="PTHR43210">
    <property type="entry name" value="DETHIOBIOTIN SYNTHETASE"/>
    <property type="match status" value="1"/>
</dbReference>
<keyword evidence="7 9" id="KW-0460">Magnesium</keyword>
<comment type="function">
    <text evidence="9">Catalyzes a mechanistically unusual reaction, the ATP-dependent insertion of CO2 between the N7 and N8 nitrogen atoms of 7,8-diaminopelargonic acid (DAPA, also called 7,8-diammoniononanoate) to form a ureido ring.</text>
</comment>
<feature type="binding site" evidence="9">
    <location>
        <position position="55"/>
    </location>
    <ligand>
        <name>Mg(2+)</name>
        <dbReference type="ChEBI" id="CHEBI:18420"/>
    </ligand>
</feature>
<dbReference type="EMBL" id="JBHUEN010000053">
    <property type="protein sequence ID" value="MFD1883735.1"/>
    <property type="molecule type" value="Genomic_DNA"/>
</dbReference>
<comment type="catalytic activity">
    <reaction evidence="9">
        <text>(7R,8S)-7,8-diammoniononanoate + CO2 + ATP = (4R,5S)-dethiobiotin + ADP + phosphate + 3 H(+)</text>
        <dbReference type="Rhea" id="RHEA:15805"/>
        <dbReference type="ChEBI" id="CHEBI:15378"/>
        <dbReference type="ChEBI" id="CHEBI:16526"/>
        <dbReference type="ChEBI" id="CHEBI:30616"/>
        <dbReference type="ChEBI" id="CHEBI:43474"/>
        <dbReference type="ChEBI" id="CHEBI:149469"/>
        <dbReference type="ChEBI" id="CHEBI:149473"/>
        <dbReference type="ChEBI" id="CHEBI:456216"/>
        <dbReference type="EC" id="6.3.3.3"/>
    </reaction>
</comment>